<dbReference type="NCBIfam" id="NF037997">
    <property type="entry name" value="Na_Pi_symport"/>
    <property type="match status" value="1"/>
</dbReference>
<sequence>MLVSAFSLVFNFIGALAMLLWGMDLLSTGIQKGAGNKLQKLLSVVSGNRFTAVLTGLLVTSIIQSSSATTVMVVSFVNAQIITLTQAIGIIFGANIGTTITAWIVSFLGFSFKISAFAIPLIGIGFFMKSIKKYKLKDFGDMFLGFGMLFLGLDLLGNTLSLSPESVGFINNITSFGFWGILIGVLLGTFLTAIIHSSSAFTAIVLTLAANGAINWELSAALVLGSNIGTTIDAVLSSLGASTNAKRAAAVHVGFNVCGTIIAVCCFKPFLALVDFIVPNTPELNITNHIAMLHTIFNTCATLLFLPFVNQIAKCVSVLIKEPKSTDGKNYKFPVILSPNRNTVDIYIIQVEREIAIMSARTMTMLEEIYDILKDYDEKSIEEVYEEVLAQEKYIDEMNEAISSFLMNCYQMKGSSAAIQAKINKLIQITAGIEDLSDECAAVLHNIQKYVLENPEKKPSSYEKLLPYITQVENFFDYISQHLSLGLTTEERDISAKMEESIDKTKKELKRLACTRIENGKDVKSELHYINIVRHIERAGDCVFGIVKAL</sequence>
<evidence type="ECO:0000313" key="8">
    <source>
        <dbReference type="Proteomes" id="UP000823638"/>
    </source>
</evidence>
<dbReference type="AlphaFoldDB" id="A0A9D9HQN7"/>
<dbReference type="EMBL" id="JADIMM010000085">
    <property type="protein sequence ID" value="MBO8458036.1"/>
    <property type="molecule type" value="Genomic_DNA"/>
</dbReference>
<dbReference type="GO" id="GO:0005886">
    <property type="term" value="C:plasma membrane"/>
    <property type="evidence" value="ECO:0007669"/>
    <property type="project" value="UniProtKB-SubCell"/>
</dbReference>
<evidence type="ECO:0000256" key="1">
    <source>
        <dbReference type="ARBA" id="ARBA00004651"/>
    </source>
</evidence>
<keyword evidence="2" id="KW-1003">Cell membrane</keyword>
<protein>
    <submittedName>
        <fullName evidence="7">Na/Pi cotransporter family protein</fullName>
    </submittedName>
</protein>
<name>A0A9D9HQN7_9SPIR</name>
<feature type="transmembrane region" description="Helical" evidence="6">
    <location>
        <begin position="290"/>
        <end position="309"/>
    </location>
</feature>
<comment type="subcellular location">
    <subcellularLocation>
        <location evidence="1">Cell membrane</location>
        <topology evidence="1">Multi-pass membrane protein</topology>
    </subcellularLocation>
</comment>
<dbReference type="PANTHER" id="PTHR10010:SF46">
    <property type="entry name" value="SODIUM-DEPENDENT PHOSPHATE TRANSPORT PROTEIN 2B"/>
    <property type="match status" value="1"/>
</dbReference>
<proteinExistence type="predicted"/>
<keyword evidence="3 6" id="KW-0812">Transmembrane</keyword>
<dbReference type="PANTHER" id="PTHR10010">
    <property type="entry name" value="SOLUTE CARRIER FAMILY 34 SODIUM PHOSPHATE , MEMBER 2-RELATED"/>
    <property type="match status" value="1"/>
</dbReference>
<dbReference type="Pfam" id="PF02690">
    <property type="entry name" value="Na_Pi_cotrans"/>
    <property type="match status" value="2"/>
</dbReference>
<dbReference type="InterPro" id="IPR004633">
    <property type="entry name" value="NaPi_cotrn-rel/YqeW-like"/>
</dbReference>
<dbReference type="Gene3D" id="1.20.58.220">
    <property type="entry name" value="Phosphate transport system protein phou homolog 2, domain 2"/>
    <property type="match status" value="1"/>
</dbReference>
<evidence type="ECO:0000256" key="6">
    <source>
        <dbReference type="SAM" id="Phobius"/>
    </source>
</evidence>
<dbReference type="GO" id="GO:0044341">
    <property type="term" value="P:sodium-dependent phosphate transport"/>
    <property type="evidence" value="ECO:0007669"/>
    <property type="project" value="InterPro"/>
</dbReference>
<evidence type="ECO:0000256" key="5">
    <source>
        <dbReference type="ARBA" id="ARBA00023136"/>
    </source>
</evidence>
<gene>
    <name evidence="7" type="ORF">IAA81_07395</name>
</gene>
<feature type="transmembrane region" description="Helical" evidence="6">
    <location>
        <begin position="71"/>
        <end position="94"/>
    </location>
</feature>
<keyword evidence="4 6" id="KW-1133">Transmembrane helix</keyword>
<evidence type="ECO:0000256" key="4">
    <source>
        <dbReference type="ARBA" id="ARBA00022989"/>
    </source>
</evidence>
<evidence type="ECO:0000313" key="7">
    <source>
        <dbReference type="EMBL" id="MBO8458036.1"/>
    </source>
</evidence>
<comment type="caution">
    <text evidence="7">The sequence shown here is derived from an EMBL/GenBank/DDBJ whole genome shotgun (WGS) entry which is preliminary data.</text>
</comment>
<dbReference type="GO" id="GO:0005436">
    <property type="term" value="F:sodium:phosphate symporter activity"/>
    <property type="evidence" value="ECO:0007669"/>
    <property type="project" value="InterPro"/>
</dbReference>
<evidence type="ECO:0000256" key="2">
    <source>
        <dbReference type="ARBA" id="ARBA00022475"/>
    </source>
</evidence>
<dbReference type="Proteomes" id="UP000823638">
    <property type="component" value="Unassembled WGS sequence"/>
</dbReference>
<evidence type="ECO:0000256" key="3">
    <source>
        <dbReference type="ARBA" id="ARBA00022692"/>
    </source>
</evidence>
<organism evidence="7 8">
    <name type="scientific">Candidatus Gallitreponema excrementavium</name>
    <dbReference type="NCBI Taxonomy" id="2840840"/>
    <lineage>
        <taxon>Bacteria</taxon>
        <taxon>Pseudomonadati</taxon>
        <taxon>Spirochaetota</taxon>
        <taxon>Spirochaetia</taxon>
        <taxon>Spirochaetales</taxon>
        <taxon>Candidatus Gallitreponema</taxon>
    </lineage>
</organism>
<dbReference type="InterPro" id="IPR038078">
    <property type="entry name" value="PhoU-like_sf"/>
</dbReference>
<feature type="transmembrane region" description="Helical" evidence="6">
    <location>
        <begin position="41"/>
        <end position="59"/>
    </location>
</feature>
<reference evidence="7" key="1">
    <citation type="submission" date="2020-10" db="EMBL/GenBank/DDBJ databases">
        <authorList>
            <person name="Gilroy R."/>
        </authorList>
    </citation>
    <scope>NUCLEOTIDE SEQUENCE</scope>
    <source>
        <strain evidence="7">10532</strain>
    </source>
</reference>
<feature type="transmembrane region" description="Helical" evidence="6">
    <location>
        <begin position="100"/>
        <end position="127"/>
    </location>
</feature>
<reference evidence="7" key="2">
    <citation type="journal article" date="2021" name="PeerJ">
        <title>Extensive microbial diversity within the chicken gut microbiome revealed by metagenomics and culture.</title>
        <authorList>
            <person name="Gilroy R."/>
            <person name="Ravi A."/>
            <person name="Getino M."/>
            <person name="Pursley I."/>
            <person name="Horton D.L."/>
            <person name="Alikhan N.F."/>
            <person name="Baker D."/>
            <person name="Gharbi K."/>
            <person name="Hall N."/>
            <person name="Watson M."/>
            <person name="Adriaenssens E.M."/>
            <person name="Foster-Nyarko E."/>
            <person name="Jarju S."/>
            <person name="Secka A."/>
            <person name="Antonio M."/>
            <person name="Oren A."/>
            <person name="Chaudhuri R.R."/>
            <person name="La Ragione R."/>
            <person name="Hildebrand F."/>
            <person name="Pallen M.J."/>
        </authorList>
    </citation>
    <scope>NUCLEOTIDE SEQUENCE</scope>
    <source>
        <strain evidence="7">10532</strain>
    </source>
</reference>
<feature type="transmembrane region" description="Helical" evidence="6">
    <location>
        <begin position="139"/>
        <end position="156"/>
    </location>
</feature>
<keyword evidence="5 6" id="KW-0472">Membrane</keyword>
<dbReference type="SUPFAM" id="SSF109755">
    <property type="entry name" value="PhoU-like"/>
    <property type="match status" value="1"/>
</dbReference>
<feature type="transmembrane region" description="Helical" evidence="6">
    <location>
        <begin position="221"/>
        <end position="241"/>
    </location>
</feature>
<dbReference type="InterPro" id="IPR003841">
    <property type="entry name" value="Na/Pi_transpt"/>
</dbReference>
<feature type="transmembrane region" description="Helical" evidence="6">
    <location>
        <begin position="176"/>
        <end position="209"/>
    </location>
</feature>
<accession>A0A9D9HQN7</accession>
<feature type="transmembrane region" description="Helical" evidence="6">
    <location>
        <begin position="253"/>
        <end position="278"/>
    </location>
</feature>
<dbReference type="NCBIfam" id="TIGR00704">
    <property type="entry name" value="NaPi_cotrn_rel"/>
    <property type="match status" value="1"/>
</dbReference>